<dbReference type="Pfam" id="PF00664">
    <property type="entry name" value="ABC_membrane"/>
    <property type="match status" value="1"/>
</dbReference>
<feature type="chain" id="PRO_5007586180" description="ABC transmembrane type-1 domain-containing protein" evidence="6">
    <location>
        <begin position="23"/>
        <end position="131"/>
    </location>
</feature>
<evidence type="ECO:0000256" key="1">
    <source>
        <dbReference type="ARBA" id="ARBA00004141"/>
    </source>
</evidence>
<keyword evidence="4 5" id="KW-0472">Membrane</keyword>
<dbReference type="InterPro" id="IPR011527">
    <property type="entry name" value="ABC1_TM_dom"/>
</dbReference>
<keyword evidence="9" id="KW-1185">Reference proteome</keyword>
<evidence type="ECO:0000256" key="4">
    <source>
        <dbReference type="ARBA" id="ARBA00023136"/>
    </source>
</evidence>
<evidence type="ECO:0000256" key="2">
    <source>
        <dbReference type="ARBA" id="ARBA00022692"/>
    </source>
</evidence>
<gene>
    <name evidence="8" type="ORF">Y1Q_0017881</name>
</gene>
<proteinExistence type="predicted"/>
<evidence type="ECO:0000256" key="3">
    <source>
        <dbReference type="ARBA" id="ARBA00022989"/>
    </source>
</evidence>
<keyword evidence="3 5" id="KW-1133">Transmembrane helix</keyword>
<dbReference type="InterPro" id="IPR036640">
    <property type="entry name" value="ABC1_TM_sf"/>
</dbReference>
<evidence type="ECO:0000256" key="5">
    <source>
        <dbReference type="SAM" id="Phobius"/>
    </source>
</evidence>
<reference evidence="8 9" key="1">
    <citation type="journal article" date="2012" name="Genome Biol.">
        <title>Sequencing three crocodilian genomes to illuminate the evolution of archosaurs and amniotes.</title>
        <authorList>
            <person name="St John J.A."/>
            <person name="Braun E.L."/>
            <person name="Isberg S.R."/>
            <person name="Miles L.G."/>
            <person name="Chong A.Y."/>
            <person name="Gongora J."/>
            <person name="Dalzell P."/>
            <person name="Moran C."/>
            <person name="Bed'hom B."/>
            <person name="Abzhanov A."/>
            <person name="Burgess S.C."/>
            <person name="Cooksey A.M."/>
            <person name="Castoe T.A."/>
            <person name="Crawford N.G."/>
            <person name="Densmore L.D."/>
            <person name="Drew J.C."/>
            <person name="Edwards S.V."/>
            <person name="Faircloth B.C."/>
            <person name="Fujita M.K."/>
            <person name="Greenwold M.J."/>
            <person name="Hoffmann F.G."/>
            <person name="Howard J.M."/>
            <person name="Iguchi T."/>
            <person name="Janes D.E."/>
            <person name="Khan S.Y."/>
            <person name="Kohno S."/>
            <person name="de Koning A.J."/>
            <person name="Lance S.L."/>
            <person name="McCarthy F.M."/>
            <person name="McCormack J.E."/>
            <person name="Merchant M.E."/>
            <person name="Peterson D.G."/>
            <person name="Pollock D.D."/>
            <person name="Pourmand N."/>
            <person name="Raney B.J."/>
            <person name="Roessler K.A."/>
            <person name="Sanford J.R."/>
            <person name="Sawyer R.H."/>
            <person name="Schmidt C.J."/>
            <person name="Triplett E.W."/>
            <person name="Tuberville T.D."/>
            <person name="Venegas-Anaya M."/>
            <person name="Howard J.T."/>
            <person name="Jarvis E.D."/>
            <person name="Guillette L.J.Jr."/>
            <person name="Glenn T.C."/>
            <person name="Green R.E."/>
            <person name="Ray D.A."/>
        </authorList>
    </citation>
    <scope>NUCLEOTIDE SEQUENCE [LARGE SCALE GENOMIC DNA]</scope>
    <source>
        <strain evidence="8">KSC_2009_1</strain>
    </source>
</reference>
<dbReference type="Gene3D" id="1.20.1560.10">
    <property type="entry name" value="ABC transporter type 1, transmembrane domain"/>
    <property type="match status" value="1"/>
</dbReference>
<organism evidence="8 9">
    <name type="scientific">Alligator mississippiensis</name>
    <name type="common">American alligator</name>
    <dbReference type="NCBI Taxonomy" id="8496"/>
    <lineage>
        <taxon>Eukaryota</taxon>
        <taxon>Metazoa</taxon>
        <taxon>Chordata</taxon>
        <taxon>Craniata</taxon>
        <taxon>Vertebrata</taxon>
        <taxon>Euteleostomi</taxon>
        <taxon>Archelosauria</taxon>
        <taxon>Archosauria</taxon>
        <taxon>Crocodylia</taxon>
        <taxon>Alligatoridae</taxon>
        <taxon>Alligatorinae</taxon>
        <taxon>Alligator</taxon>
    </lineage>
</organism>
<dbReference type="GO" id="GO:0015421">
    <property type="term" value="F:ABC-type oligopeptide transporter activity"/>
    <property type="evidence" value="ECO:0007669"/>
    <property type="project" value="TreeGrafter"/>
</dbReference>
<dbReference type="EMBL" id="AKHW03002581">
    <property type="protein sequence ID" value="KYO37803.1"/>
    <property type="molecule type" value="Genomic_DNA"/>
</dbReference>
<evidence type="ECO:0000313" key="8">
    <source>
        <dbReference type="EMBL" id="KYO37803.1"/>
    </source>
</evidence>
<dbReference type="PANTHER" id="PTHR43394:SF14">
    <property type="entry name" value="TRANSPORTER 2, ATP BINDING CASSETTE SUBFAMILY B"/>
    <property type="match status" value="1"/>
</dbReference>
<dbReference type="PANTHER" id="PTHR43394">
    <property type="entry name" value="ATP-DEPENDENT PERMEASE MDL1, MITOCHONDRIAL"/>
    <property type="match status" value="1"/>
</dbReference>
<feature type="domain" description="ABC transmembrane type-1" evidence="7">
    <location>
        <begin position="11"/>
        <end position="129"/>
    </location>
</feature>
<feature type="transmembrane region" description="Helical" evidence="5">
    <location>
        <begin position="60"/>
        <end position="83"/>
    </location>
</feature>
<dbReference type="SUPFAM" id="SSF90123">
    <property type="entry name" value="ABC transporter transmembrane region"/>
    <property type="match status" value="1"/>
</dbReference>
<comment type="subcellular location">
    <subcellularLocation>
        <location evidence="1">Membrane</location>
        <topology evidence="1">Multi-pass membrane protein</topology>
    </subcellularLocation>
</comment>
<protein>
    <recommendedName>
        <fullName evidence="7">ABC transmembrane type-1 domain-containing protein</fullName>
    </recommendedName>
</protein>
<sequence length="131" mass="14679">MFSLSWLNLCLSWLLFSSLVHQDLTFFQQVKTDLTSHLSKDTAPICHSVPANANIFLHSLVVALGLYSFMLGLLWHLTLLTLLEMPLTMATHKIYDACYQAMLQAIQDSVACSGEVAHEAVASMETVQLWH</sequence>
<dbReference type="AlphaFoldDB" id="A0A151NLY9"/>
<feature type="signal peptide" evidence="6">
    <location>
        <begin position="1"/>
        <end position="22"/>
    </location>
</feature>
<keyword evidence="6" id="KW-0732">Signal</keyword>
<evidence type="ECO:0000313" key="9">
    <source>
        <dbReference type="Proteomes" id="UP000050525"/>
    </source>
</evidence>
<dbReference type="Proteomes" id="UP000050525">
    <property type="component" value="Unassembled WGS sequence"/>
</dbReference>
<dbReference type="STRING" id="8496.A0A151NLY9"/>
<dbReference type="GO" id="GO:0005524">
    <property type="term" value="F:ATP binding"/>
    <property type="evidence" value="ECO:0007669"/>
    <property type="project" value="InterPro"/>
</dbReference>
<evidence type="ECO:0000256" key="6">
    <source>
        <dbReference type="SAM" id="SignalP"/>
    </source>
</evidence>
<name>A0A151NLY9_ALLMI</name>
<comment type="caution">
    <text evidence="8">The sequence shown here is derived from an EMBL/GenBank/DDBJ whole genome shotgun (WGS) entry which is preliminary data.</text>
</comment>
<evidence type="ECO:0000259" key="7">
    <source>
        <dbReference type="PROSITE" id="PS50929"/>
    </source>
</evidence>
<dbReference type="GO" id="GO:0016020">
    <property type="term" value="C:membrane"/>
    <property type="evidence" value="ECO:0007669"/>
    <property type="project" value="UniProtKB-SubCell"/>
</dbReference>
<dbReference type="PROSITE" id="PS50929">
    <property type="entry name" value="ABC_TM1F"/>
    <property type="match status" value="1"/>
</dbReference>
<keyword evidence="2 5" id="KW-0812">Transmembrane</keyword>
<accession>A0A151NLY9</accession>
<dbReference type="InterPro" id="IPR039421">
    <property type="entry name" value="Type_1_exporter"/>
</dbReference>